<name>A0A5C5YPQ8_9BACT</name>
<dbReference type="Proteomes" id="UP000318478">
    <property type="component" value="Unassembled WGS sequence"/>
</dbReference>
<gene>
    <name evidence="2" type="ORF">Pla123a_23660</name>
</gene>
<dbReference type="GO" id="GO:0004633">
    <property type="term" value="F:phosphopantothenoylcysteine decarboxylase activity"/>
    <property type="evidence" value="ECO:0007669"/>
    <property type="project" value="TreeGrafter"/>
</dbReference>
<dbReference type="GO" id="GO:0071513">
    <property type="term" value="C:phosphopantothenoylcysteine decarboxylase complex"/>
    <property type="evidence" value="ECO:0007669"/>
    <property type="project" value="TreeGrafter"/>
</dbReference>
<reference evidence="2 3" key="1">
    <citation type="submission" date="2019-02" db="EMBL/GenBank/DDBJ databases">
        <title>Deep-cultivation of Planctomycetes and their phenomic and genomic characterization uncovers novel biology.</title>
        <authorList>
            <person name="Wiegand S."/>
            <person name="Jogler M."/>
            <person name="Boedeker C."/>
            <person name="Pinto D."/>
            <person name="Vollmers J."/>
            <person name="Rivas-Marin E."/>
            <person name="Kohn T."/>
            <person name="Peeters S.H."/>
            <person name="Heuer A."/>
            <person name="Rast P."/>
            <person name="Oberbeckmann S."/>
            <person name="Bunk B."/>
            <person name="Jeske O."/>
            <person name="Meyerdierks A."/>
            <person name="Storesund J.E."/>
            <person name="Kallscheuer N."/>
            <person name="Luecker S."/>
            <person name="Lage O.M."/>
            <person name="Pohl T."/>
            <person name="Merkel B.J."/>
            <person name="Hornburger P."/>
            <person name="Mueller R.-W."/>
            <person name="Bruemmer F."/>
            <person name="Labrenz M."/>
            <person name="Spormann A.M."/>
            <person name="Op Den Camp H."/>
            <person name="Overmann J."/>
            <person name="Amann R."/>
            <person name="Jetten M.S.M."/>
            <person name="Mascher T."/>
            <person name="Medema M.H."/>
            <person name="Devos D.P."/>
            <person name="Kaster A.-K."/>
            <person name="Ovreas L."/>
            <person name="Rohde M."/>
            <person name="Galperin M.Y."/>
            <person name="Jogler C."/>
        </authorList>
    </citation>
    <scope>NUCLEOTIDE SEQUENCE [LARGE SCALE GENOMIC DNA]</scope>
    <source>
        <strain evidence="2 3">Pla123a</strain>
    </source>
</reference>
<feature type="domain" description="Flavoprotein" evidence="1">
    <location>
        <begin position="6"/>
        <end position="177"/>
    </location>
</feature>
<dbReference type="RefSeq" id="WP_391542317.1">
    <property type="nucleotide sequence ID" value="NZ_SJPO01000005.1"/>
</dbReference>
<organism evidence="2 3">
    <name type="scientific">Posidoniimonas polymericola</name>
    <dbReference type="NCBI Taxonomy" id="2528002"/>
    <lineage>
        <taxon>Bacteria</taxon>
        <taxon>Pseudomonadati</taxon>
        <taxon>Planctomycetota</taxon>
        <taxon>Planctomycetia</taxon>
        <taxon>Pirellulales</taxon>
        <taxon>Lacipirellulaceae</taxon>
        <taxon>Posidoniimonas</taxon>
    </lineage>
</organism>
<comment type="caution">
    <text evidence="2">The sequence shown here is derived from an EMBL/GenBank/DDBJ whole genome shotgun (WGS) entry which is preliminary data.</text>
</comment>
<accession>A0A5C5YPQ8</accession>
<sequence length="192" mass="20073">MAMAHEILIGVTGGVAAYKTAAVVSRLVQDGLGVTVVMTRSAREFIGPATFCALTGRKVYCESFGADDMPLGPHIELARRADLMCVAPATADYLAKAAHGVADDLLSTLTLSLTGPLLLAPAMNTEMWAKPAVQRNVETLRGDGAGVIGPGSGWLSCRDQGAGRMSEPAEIVAAIQAALNDLPERNAERGRR</sequence>
<dbReference type="InterPro" id="IPR003382">
    <property type="entry name" value="Flavoprotein"/>
</dbReference>
<evidence type="ECO:0000313" key="3">
    <source>
        <dbReference type="Proteomes" id="UP000318478"/>
    </source>
</evidence>
<dbReference type="GO" id="GO:0010181">
    <property type="term" value="F:FMN binding"/>
    <property type="evidence" value="ECO:0007669"/>
    <property type="project" value="TreeGrafter"/>
</dbReference>
<proteinExistence type="predicted"/>
<keyword evidence="3" id="KW-1185">Reference proteome</keyword>
<dbReference type="Gene3D" id="3.40.50.1950">
    <property type="entry name" value="Flavin prenyltransferase-like"/>
    <property type="match status" value="1"/>
</dbReference>
<dbReference type="PANTHER" id="PTHR14359">
    <property type="entry name" value="HOMO-OLIGOMERIC FLAVIN CONTAINING CYS DECARBOXYLASE FAMILY"/>
    <property type="match status" value="1"/>
</dbReference>
<dbReference type="PANTHER" id="PTHR14359:SF6">
    <property type="entry name" value="PHOSPHOPANTOTHENOYLCYSTEINE DECARBOXYLASE"/>
    <property type="match status" value="1"/>
</dbReference>
<dbReference type="SUPFAM" id="SSF52507">
    <property type="entry name" value="Homo-oligomeric flavin-containing Cys decarboxylases, HFCD"/>
    <property type="match status" value="1"/>
</dbReference>
<evidence type="ECO:0000259" key="1">
    <source>
        <dbReference type="Pfam" id="PF02441"/>
    </source>
</evidence>
<dbReference type="Pfam" id="PF02441">
    <property type="entry name" value="Flavoprotein"/>
    <property type="match status" value="1"/>
</dbReference>
<dbReference type="GO" id="GO:0015937">
    <property type="term" value="P:coenzyme A biosynthetic process"/>
    <property type="evidence" value="ECO:0007669"/>
    <property type="project" value="TreeGrafter"/>
</dbReference>
<dbReference type="InterPro" id="IPR036551">
    <property type="entry name" value="Flavin_trans-like"/>
</dbReference>
<protein>
    <submittedName>
        <fullName evidence="2">Phosphopantothenoylcysteine decarboxylase</fullName>
    </submittedName>
</protein>
<evidence type="ECO:0000313" key="2">
    <source>
        <dbReference type="EMBL" id="TWT76941.1"/>
    </source>
</evidence>
<dbReference type="EMBL" id="SJPO01000005">
    <property type="protein sequence ID" value="TWT76941.1"/>
    <property type="molecule type" value="Genomic_DNA"/>
</dbReference>
<dbReference type="AlphaFoldDB" id="A0A5C5YPQ8"/>